<comment type="similarity">
    <text evidence="2 6">Belongs to the 4-toluene sulfonate uptake permease (TSUP) (TC 2.A.102) family.</text>
</comment>
<feature type="transmembrane region" description="Helical" evidence="6">
    <location>
        <begin position="106"/>
        <end position="124"/>
    </location>
</feature>
<reference evidence="7 8" key="1">
    <citation type="submission" date="2020-11" db="EMBL/GenBank/DDBJ databases">
        <title>Actinomyces sp. ZJ750.</title>
        <authorList>
            <person name="Zhou J."/>
        </authorList>
    </citation>
    <scope>NUCLEOTIDE SEQUENCE [LARGE SCALE GENOMIC DNA]</scope>
    <source>
        <strain evidence="7 8">ZJ750</strain>
    </source>
</reference>
<name>A0A7T0LMP2_9ACTO</name>
<evidence type="ECO:0000256" key="6">
    <source>
        <dbReference type="RuleBase" id="RU363041"/>
    </source>
</evidence>
<organism evidence="7 8">
    <name type="scientific">Actinomyces respiraculi</name>
    <dbReference type="NCBI Taxonomy" id="2744574"/>
    <lineage>
        <taxon>Bacteria</taxon>
        <taxon>Bacillati</taxon>
        <taxon>Actinomycetota</taxon>
        <taxon>Actinomycetes</taxon>
        <taxon>Actinomycetales</taxon>
        <taxon>Actinomycetaceae</taxon>
        <taxon>Actinomyces</taxon>
    </lineage>
</organism>
<dbReference type="RefSeq" id="WP_166855020.1">
    <property type="nucleotide sequence ID" value="NZ_CP063989.1"/>
</dbReference>
<dbReference type="Pfam" id="PF01925">
    <property type="entry name" value="TauE"/>
    <property type="match status" value="2"/>
</dbReference>
<sequence>MSTPAPAGRPSARTTLLVLTTGLAAGFLAGLFGVGGGLIIVPALMTVLDMDQRRAAATSLAAIVVTAAVGTISYAQRGEVSLAAFAIVSVGSLAGAPLGTRLLRRLPHRVLPWVFVGFTLIVIVSQQLRSPVREAALILDPLRAVGLVAVGLVAGILAGLVGVGGGGVIVPGLQLAVGVGDLLARGTSLLIMIPTAAAGTWSNLRHGTVDLRVGLLVGAAAVVAAPLGTRAAAALSPAAGNVLFNVFLVCVVLNMLLKERARLRRQAREAPGEDSADEQAGA</sequence>
<dbReference type="GO" id="GO:0005886">
    <property type="term" value="C:plasma membrane"/>
    <property type="evidence" value="ECO:0007669"/>
    <property type="project" value="UniProtKB-SubCell"/>
</dbReference>
<dbReference type="AlphaFoldDB" id="A0A7T0LMP2"/>
<keyword evidence="3 6" id="KW-0812">Transmembrane</keyword>
<dbReference type="Proteomes" id="UP000594637">
    <property type="component" value="Chromosome"/>
</dbReference>
<evidence type="ECO:0000256" key="4">
    <source>
        <dbReference type="ARBA" id="ARBA00022989"/>
    </source>
</evidence>
<keyword evidence="8" id="KW-1185">Reference proteome</keyword>
<evidence type="ECO:0000256" key="1">
    <source>
        <dbReference type="ARBA" id="ARBA00004141"/>
    </source>
</evidence>
<dbReference type="PANTHER" id="PTHR43701">
    <property type="entry name" value="MEMBRANE TRANSPORTER PROTEIN MJ0441-RELATED"/>
    <property type="match status" value="1"/>
</dbReference>
<feature type="transmembrane region" description="Helical" evidence="6">
    <location>
        <begin position="213"/>
        <end position="232"/>
    </location>
</feature>
<evidence type="ECO:0000256" key="2">
    <source>
        <dbReference type="ARBA" id="ARBA00009142"/>
    </source>
</evidence>
<feature type="transmembrane region" description="Helical" evidence="6">
    <location>
        <begin position="16"/>
        <end position="44"/>
    </location>
</feature>
<evidence type="ECO:0000313" key="8">
    <source>
        <dbReference type="Proteomes" id="UP000594637"/>
    </source>
</evidence>
<dbReference type="PANTHER" id="PTHR43701:SF2">
    <property type="entry name" value="MEMBRANE TRANSPORTER PROTEIN YJNA-RELATED"/>
    <property type="match status" value="1"/>
</dbReference>
<accession>A0A7T0LMP2</accession>
<keyword evidence="5 6" id="KW-0472">Membrane</keyword>
<feature type="transmembrane region" description="Helical" evidence="6">
    <location>
        <begin position="56"/>
        <end position="75"/>
    </location>
</feature>
<feature type="transmembrane region" description="Helical" evidence="6">
    <location>
        <begin position="145"/>
        <end position="170"/>
    </location>
</feature>
<evidence type="ECO:0000313" key="7">
    <source>
        <dbReference type="EMBL" id="QPL06432.1"/>
    </source>
</evidence>
<comment type="subcellular location">
    <subcellularLocation>
        <location evidence="6">Cell membrane</location>
        <topology evidence="6">Multi-pass membrane protein</topology>
    </subcellularLocation>
    <subcellularLocation>
        <location evidence="1">Membrane</location>
        <topology evidence="1">Multi-pass membrane protein</topology>
    </subcellularLocation>
</comment>
<feature type="transmembrane region" description="Helical" evidence="6">
    <location>
        <begin position="238"/>
        <end position="257"/>
    </location>
</feature>
<keyword evidence="4 6" id="KW-1133">Transmembrane helix</keyword>
<keyword evidence="6" id="KW-1003">Cell membrane</keyword>
<evidence type="ECO:0000256" key="3">
    <source>
        <dbReference type="ARBA" id="ARBA00022692"/>
    </source>
</evidence>
<gene>
    <name evidence="7" type="ORF">ID810_05975</name>
</gene>
<dbReference type="KEGG" id="arep:ID810_05975"/>
<feature type="transmembrane region" description="Helical" evidence="6">
    <location>
        <begin position="182"/>
        <end position="201"/>
    </location>
</feature>
<dbReference type="EMBL" id="CP063989">
    <property type="protein sequence ID" value="QPL06432.1"/>
    <property type="molecule type" value="Genomic_DNA"/>
</dbReference>
<dbReference type="InterPro" id="IPR051598">
    <property type="entry name" value="TSUP/Inactive_protease-like"/>
</dbReference>
<feature type="transmembrane region" description="Helical" evidence="6">
    <location>
        <begin position="82"/>
        <end position="100"/>
    </location>
</feature>
<proteinExistence type="inferred from homology"/>
<evidence type="ECO:0000256" key="5">
    <source>
        <dbReference type="ARBA" id="ARBA00023136"/>
    </source>
</evidence>
<dbReference type="InterPro" id="IPR002781">
    <property type="entry name" value="TM_pro_TauE-like"/>
</dbReference>
<protein>
    <recommendedName>
        <fullName evidence="6">Probable membrane transporter protein</fullName>
    </recommendedName>
</protein>